<organism evidence="2 3">
    <name type="scientific">Nonomuraea monospora</name>
    <dbReference type="NCBI Taxonomy" id="568818"/>
    <lineage>
        <taxon>Bacteria</taxon>
        <taxon>Bacillati</taxon>
        <taxon>Actinomycetota</taxon>
        <taxon>Actinomycetes</taxon>
        <taxon>Streptosporangiales</taxon>
        <taxon>Streptosporangiaceae</taxon>
        <taxon>Nonomuraea</taxon>
    </lineage>
</organism>
<keyword evidence="1" id="KW-1133">Transmembrane helix</keyword>
<keyword evidence="1" id="KW-0472">Membrane</keyword>
<evidence type="ECO:0000256" key="1">
    <source>
        <dbReference type="SAM" id="Phobius"/>
    </source>
</evidence>
<feature type="transmembrane region" description="Helical" evidence="1">
    <location>
        <begin position="69"/>
        <end position="89"/>
    </location>
</feature>
<protein>
    <submittedName>
        <fullName evidence="2">Uncharacterized protein</fullName>
    </submittedName>
</protein>
<sequence length="98" mass="10264">MGQLACAGFSPPACPAGPRDGHLRRKIRKGSFGDRHIGKRAQRPKLVAVIVALVVPTLALLTVLGAPRVMGVCSTIMLATLAAVGPINLRWKISSTSP</sequence>
<dbReference type="EMBL" id="BAAAQX010000071">
    <property type="protein sequence ID" value="GAA2216494.1"/>
    <property type="molecule type" value="Genomic_DNA"/>
</dbReference>
<dbReference type="Proteomes" id="UP001499843">
    <property type="component" value="Unassembled WGS sequence"/>
</dbReference>
<comment type="caution">
    <text evidence="2">The sequence shown here is derived from an EMBL/GenBank/DDBJ whole genome shotgun (WGS) entry which is preliminary data.</text>
</comment>
<reference evidence="2 3" key="1">
    <citation type="journal article" date="2019" name="Int. J. Syst. Evol. Microbiol.">
        <title>The Global Catalogue of Microorganisms (GCM) 10K type strain sequencing project: providing services to taxonomists for standard genome sequencing and annotation.</title>
        <authorList>
            <consortium name="The Broad Institute Genomics Platform"/>
            <consortium name="The Broad Institute Genome Sequencing Center for Infectious Disease"/>
            <person name="Wu L."/>
            <person name="Ma J."/>
        </authorList>
    </citation>
    <scope>NUCLEOTIDE SEQUENCE [LARGE SCALE GENOMIC DNA]</scope>
    <source>
        <strain evidence="2 3">JCM 16114</strain>
    </source>
</reference>
<feature type="transmembrane region" description="Helical" evidence="1">
    <location>
        <begin position="46"/>
        <end position="63"/>
    </location>
</feature>
<gene>
    <name evidence="2" type="ORF">GCM10009850_119630</name>
</gene>
<keyword evidence="1" id="KW-0812">Transmembrane</keyword>
<name>A0ABN3D3U1_9ACTN</name>
<evidence type="ECO:0000313" key="3">
    <source>
        <dbReference type="Proteomes" id="UP001499843"/>
    </source>
</evidence>
<evidence type="ECO:0000313" key="2">
    <source>
        <dbReference type="EMBL" id="GAA2216494.1"/>
    </source>
</evidence>
<accession>A0ABN3D3U1</accession>
<dbReference type="RefSeq" id="WP_344496139.1">
    <property type="nucleotide sequence ID" value="NZ_BAAAQX010000071.1"/>
</dbReference>
<keyword evidence="3" id="KW-1185">Reference proteome</keyword>
<proteinExistence type="predicted"/>